<proteinExistence type="predicted"/>
<name>A0A7Y6DWT3_9CELL</name>
<evidence type="ECO:0000313" key="3">
    <source>
        <dbReference type="Proteomes" id="UP000565724"/>
    </source>
</evidence>
<dbReference type="EMBL" id="JABMCI010000063">
    <property type="protein sequence ID" value="NUU17796.1"/>
    <property type="molecule type" value="Genomic_DNA"/>
</dbReference>
<dbReference type="SUPFAM" id="SSF48452">
    <property type="entry name" value="TPR-like"/>
    <property type="match status" value="1"/>
</dbReference>
<dbReference type="Pfam" id="PF03704">
    <property type="entry name" value="BTAD"/>
    <property type="match status" value="1"/>
</dbReference>
<feature type="domain" description="Bacterial transcriptional activator" evidence="1">
    <location>
        <begin position="28"/>
        <end position="73"/>
    </location>
</feature>
<dbReference type="Proteomes" id="UP000565724">
    <property type="component" value="Unassembled WGS sequence"/>
</dbReference>
<evidence type="ECO:0000259" key="1">
    <source>
        <dbReference type="Pfam" id="PF03704"/>
    </source>
</evidence>
<organism evidence="2 3">
    <name type="scientific">Cellulomonas humilata</name>
    <dbReference type="NCBI Taxonomy" id="144055"/>
    <lineage>
        <taxon>Bacteria</taxon>
        <taxon>Bacillati</taxon>
        <taxon>Actinomycetota</taxon>
        <taxon>Actinomycetes</taxon>
        <taxon>Micrococcales</taxon>
        <taxon>Cellulomonadaceae</taxon>
        <taxon>Cellulomonas</taxon>
    </lineage>
</organism>
<accession>A0A7Y6DWT3</accession>
<keyword evidence="3" id="KW-1185">Reference proteome</keyword>
<protein>
    <recommendedName>
        <fullName evidence="1">Bacterial transcriptional activator domain-containing protein</fullName>
    </recommendedName>
</protein>
<dbReference type="AlphaFoldDB" id="A0A7Y6DWT3"/>
<sequence>MRLRRPAAPAQIETTPHGYRLVAEHVEVDVERFERRVTQGSGLLGLGEPERAAHSSSEALALWRSEPRLGARPRRGGTRVQIAGRVLSPQEWAELVGSRSHAPACGE</sequence>
<gene>
    <name evidence="2" type="ORF">HP550_11110</name>
</gene>
<evidence type="ECO:0000313" key="2">
    <source>
        <dbReference type="EMBL" id="NUU17796.1"/>
    </source>
</evidence>
<dbReference type="InterPro" id="IPR005158">
    <property type="entry name" value="BTAD"/>
</dbReference>
<dbReference type="InterPro" id="IPR011990">
    <property type="entry name" value="TPR-like_helical_dom_sf"/>
</dbReference>
<reference evidence="2 3" key="1">
    <citation type="submission" date="2020-05" db="EMBL/GenBank/DDBJ databases">
        <title>Genome Sequencing of Type Strains.</title>
        <authorList>
            <person name="Lemaire J.F."/>
            <person name="Inderbitzin P."/>
            <person name="Gregorio O.A."/>
            <person name="Collins S.B."/>
            <person name="Wespe N."/>
            <person name="Knight-Connoni V."/>
        </authorList>
    </citation>
    <scope>NUCLEOTIDE SEQUENCE [LARGE SCALE GENOMIC DNA]</scope>
    <source>
        <strain evidence="2 3">ATCC 25174</strain>
    </source>
</reference>
<comment type="caution">
    <text evidence="2">The sequence shown here is derived from an EMBL/GenBank/DDBJ whole genome shotgun (WGS) entry which is preliminary data.</text>
</comment>
<dbReference type="Gene3D" id="1.25.40.10">
    <property type="entry name" value="Tetratricopeptide repeat domain"/>
    <property type="match status" value="1"/>
</dbReference>